<name>A0A1L7WMZ9_9HELO</name>
<sequence length="323" mass="34933">MATPSTEGYAPEWLEYEKALGMRPILTGSAQDIIDQYAALGAVLAAQAPPLDTSVETRDETADGVPVRIYTPPSATGKNLPLAIYIHGGGYLVGNLDGEDAWCRIISKGTPSIVVSIDYRLSTTNKLPVMLDDCITAYKWAYANAEKFGADQSNVILMGASAGGGLALTLADQLIKSGQKSQIKGIVALVPVTAHPSSIPSKYSSHYTAYKDNATGVPIIDWGSMETFYQAAGADPNDEKTFVTLSKDLASFPPTYVCYCGKDPLRDDGKVLEMMLKEEGVNVRSDYYEGVPHYWWMFPGMRNADKFFGNLLEGCKWVLAGGK</sequence>
<proteinExistence type="predicted"/>
<dbReference type="Gene3D" id="3.40.50.1820">
    <property type="entry name" value="alpha/beta hydrolase"/>
    <property type="match status" value="1"/>
</dbReference>
<protein>
    <submittedName>
        <fullName evidence="3">Related to Putative sterigmatocystin biosynthesis lipase/esterase STCI</fullName>
    </submittedName>
</protein>
<reference evidence="3 4" key="1">
    <citation type="submission" date="2016-03" db="EMBL/GenBank/DDBJ databases">
        <authorList>
            <person name="Ploux O."/>
        </authorList>
    </citation>
    <scope>NUCLEOTIDE SEQUENCE [LARGE SCALE GENOMIC DNA]</scope>
    <source>
        <strain evidence="3 4">UAMH 11012</strain>
    </source>
</reference>
<dbReference type="STRING" id="576137.A0A1L7WMZ9"/>
<evidence type="ECO:0000259" key="2">
    <source>
        <dbReference type="Pfam" id="PF07859"/>
    </source>
</evidence>
<dbReference type="PANTHER" id="PTHR48081:SF8">
    <property type="entry name" value="ALPHA_BETA HYDROLASE FOLD-3 DOMAIN-CONTAINING PROTEIN-RELATED"/>
    <property type="match status" value="1"/>
</dbReference>
<dbReference type="InterPro" id="IPR013094">
    <property type="entry name" value="AB_hydrolase_3"/>
</dbReference>
<dbReference type="Pfam" id="PF07859">
    <property type="entry name" value="Abhydrolase_3"/>
    <property type="match status" value="1"/>
</dbReference>
<keyword evidence="4" id="KW-1185">Reference proteome</keyword>
<dbReference type="PANTHER" id="PTHR48081">
    <property type="entry name" value="AB HYDROLASE SUPERFAMILY PROTEIN C4A8.06C"/>
    <property type="match status" value="1"/>
</dbReference>
<dbReference type="OrthoDB" id="408631at2759"/>
<accession>A0A1L7WMZ9</accession>
<dbReference type="InterPro" id="IPR029058">
    <property type="entry name" value="AB_hydrolase_fold"/>
</dbReference>
<dbReference type="EMBL" id="FJOG01000004">
    <property type="protein sequence ID" value="CZR54128.1"/>
    <property type="molecule type" value="Genomic_DNA"/>
</dbReference>
<gene>
    <name evidence="3" type="ORF">PAC_04011</name>
</gene>
<feature type="domain" description="Alpha/beta hydrolase fold-3" evidence="2">
    <location>
        <begin position="84"/>
        <end position="296"/>
    </location>
</feature>
<dbReference type="GO" id="GO:0016787">
    <property type="term" value="F:hydrolase activity"/>
    <property type="evidence" value="ECO:0007669"/>
    <property type="project" value="UniProtKB-KW"/>
</dbReference>
<evidence type="ECO:0000313" key="3">
    <source>
        <dbReference type="EMBL" id="CZR54128.1"/>
    </source>
</evidence>
<dbReference type="AlphaFoldDB" id="A0A1L7WMZ9"/>
<keyword evidence="1" id="KW-0378">Hydrolase</keyword>
<organism evidence="3 4">
    <name type="scientific">Phialocephala subalpina</name>
    <dbReference type="NCBI Taxonomy" id="576137"/>
    <lineage>
        <taxon>Eukaryota</taxon>
        <taxon>Fungi</taxon>
        <taxon>Dikarya</taxon>
        <taxon>Ascomycota</taxon>
        <taxon>Pezizomycotina</taxon>
        <taxon>Leotiomycetes</taxon>
        <taxon>Helotiales</taxon>
        <taxon>Mollisiaceae</taxon>
        <taxon>Phialocephala</taxon>
        <taxon>Phialocephala fortinii species complex</taxon>
    </lineage>
</organism>
<dbReference type="InterPro" id="IPR050300">
    <property type="entry name" value="GDXG_lipolytic_enzyme"/>
</dbReference>
<dbReference type="SUPFAM" id="SSF53474">
    <property type="entry name" value="alpha/beta-Hydrolases"/>
    <property type="match status" value="1"/>
</dbReference>
<dbReference type="Proteomes" id="UP000184330">
    <property type="component" value="Unassembled WGS sequence"/>
</dbReference>
<evidence type="ECO:0000313" key="4">
    <source>
        <dbReference type="Proteomes" id="UP000184330"/>
    </source>
</evidence>
<evidence type="ECO:0000256" key="1">
    <source>
        <dbReference type="ARBA" id="ARBA00022801"/>
    </source>
</evidence>